<sequence length="62" mass="7034">MPERRHFAPYGSTNAACDETVPRSVAWDVSAGQYADTRFTTNHDTTTCEDCIWQLRRNGVNI</sequence>
<keyword evidence="2" id="KW-1185">Reference proteome</keyword>
<evidence type="ECO:0000313" key="2">
    <source>
        <dbReference type="Proteomes" id="UP001500368"/>
    </source>
</evidence>
<comment type="caution">
    <text evidence="1">The sequence shown here is derived from an EMBL/GenBank/DDBJ whole genome shotgun (WGS) entry which is preliminary data.</text>
</comment>
<dbReference type="Proteomes" id="UP001500368">
    <property type="component" value="Unassembled WGS sequence"/>
</dbReference>
<evidence type="ECO:0000313" key="1">
    <source>
        <dbReference type="EMBL" id="GAA4915681.1"/>
    </source>
</evidence>
<protein>
    <recommendedName>
        <fullName evidence="3">CMP/dCMP-type deaminase domain-containing protein</fullName>
    </recommendedName>
</protein>
<reference evidence="2" key="1">
    <citation type="journal article" date="2019" name="Int. J. Syst. Evol. Microbiol.">
        <title>The Global Catalogue of Microorganisms (GCM) 10K type strain sequencing project: providing services to taxonomists for standard genome sequencing and annotation.</title>
        <authorList>
            <consortium name="The Broad Institute Genomics Platform"/>
            <consortium name="The Broad Institute Genome Sequencing Center for Infectious Disease"/>
            <person name="Wu L."/>
            <person name="Ma J."/>
        </authorList>
    </citation>
    <scope>NUCLEOTIDE SEQUENCE [LARGE SCALE GENOMIC DNA]</scope>
    <source>
        <strain evidence="2">JCM 19129</strain>
    </source>
</reference>
<dbReference type="EMBL" id="BAABLW010000005">
    <property type="protein sequence ID" value="GAA4915681.1"/>
    <property type="molecule type" value="Genomic_DNA"/>
</dbReference>
<name>A0ABP9FTK8_9MICC</name>
<proteinExistence type="predicted"/>
<gene>
    <name evidence="1" type="ORF">GCM10025790_08350</name>
</gene>
<organism evidence="1 2">
    <name type="scientific">Nesterenkonia rhizosphaerae</name>
    <dbReference type="NCBI Taxonomy" id="1348272"/>
    <lineage>
        <taxon>Bacteria</taxon>
        <taxon>Bacillati</taxon>
        <taxon>Actinomycetota</taxon>
        <taxon>Actinomycetes</taxon>
        <taxon>Micrococcales</taxon>
        <taxon>Micrococcaceae</taxon>
        <taxon>Nesterenkonia</taxon>
    </lineage>
</organism>
<accession>A0ABP9FTK8</accession>
<evidence type="ECO:0008006" key="3">
    <source>
        <dbReference type="Google" id="ProtNLM"/>
    </source>
</evidence>